<dbReference type="EMBL" id="SNWD01000002">
    <property type="protein sequence ID" value="TDN85345.1"/>
    <property type="molecule type" value="Genomic_DNA"/>
</dbReference>
<dbReference type="GO" id="GO:0048038">
    <property type="term" value="F:quinone binding"/>
    <property type="evidence" value="ECO:0007669"/>
    <property type="project" value="UniProtKB-KW"/>
</dbReference>
<keyword evidence="2 5" id="KW-0812">Transmembrane</keyword>
<keyword evidence="4 5" id="KW-0472">Membrane</keyword>
<name>A0A4R6FWI7_9SPHN</name>
<dbReference type="GO" id="GO:0008137">
    <property type="term" value="F:NADH dehydrogenase (ubiquinone) activity"/>
    <property type="evidence" value="ECO:0007669"/>
    <property type="project" value="InterPro"/>
</dbReference>
<comment type="similarity">
    <text evidence="5">Belongs to the complex I subunit 2 family.</text>
</comment>
<feature type="transmembrane region" description="Helical" evidence="5">
    <location>
        <begin position="395"/>
        <end position="415"/>
    </location>
</feature>
<feature type="domain" description="NADH:quinone oxidoreductase/Mrp antiporter transmembrane" evidence="7">
    <location>
        <begin position="119"/>
        <end position="410"/>
    </location>
</feature>
<feature type="transmembrane region" description="Helical" evidence="5">
    <location>
        <begin position="102"/>
        <end position="119"/>
    </location>
</feature>
<dbReference type="GO" id="GO:0042773">
    <property type="term" value="P:ATP synthesis coupled electron transport"/>
    <property type="evidence" value="ECO:0007669"/>
    <property type="project" value="InterPro"/>
</dbReference>
<feature type="transmembrane region" description="Helical" evidence="5">
    <location>
        <begin position="360"/>
        <end position="383"/>
    </location>
</feature>
<keyword evidence="5" id="KW-1003">Cell membrane</keyword>
<comment type="subcellular location">
    <subcellularLocation>
        <location evidence="5">Cell membrane</location>
        <topology evidence="5">Multi-pass membrane protein</topology>
    </subcellularLocation>
    <subcellularLocation>
        <location evidence="1">Endomembrane system</location>
        <topology evidence="1">Multi-pass membrane protein</topology>
    </subcellularLocation>
    <subcellularLocation>
        <location evidence="6">Membrane</location>
        <topology evidence="6">Multi-pass membrane protein</topology>
    </subcellularLocation>
</comment>
<feature type="transmembrane region" description="Helical" evidence="5">
    <location>
        <begin position="33"/>
        <end position="53"/>
    </location>
</feature>
<dbReference type="PRINTS" id="PR01434">
    <property type="entry name" value="NADHDHGNASE5"/>
</dbReference>
<evidence type="ECO:0000256" key="2">
    <source>
        <dbReference type="ARBA" id="ARBA00022692"/>
    </source>
</evidence>
<keyword evidence="5" id="KW-0813">Transport</keyword>
<evidence type="ECO:0000259" key="7">
    <source>
        <dbReference type="Pfam" id="PF00361"/>
    </source>
</evidence>
<sequence length="462" mass="47493">MPIGDIAPEIALVLSAVAIVLLATFLPRAQQRLCAFVALAGGLVALALVAIQLRTPVRETFSGLWVIDPASIWARLLILAVTLAVTMMSIGWFRADQREGEYYALLLLSALGAMILAGATDLLQLVMGILLSSVTGYTLAAYHRDWALSVEAGMKYFLIGALANAVLMVGVALLFGLLGDSSYAAMAAALGTTAPSPLLLVGFALTVVGVAFKLGAVPVHSWMPDVAEGAPAPVAAFLTIAPKIGGAIALARLVTLFGGIDAGVRPLVAALAVATMTLGNLAALWQSDVRRLLGWSSVSQSGYALMAVTIVGLVPDATAALLLFLAGYAAANLTAFGAVIHLRGRTAIEDYAGFAGRRPFTAAALALALLSLVGVPPLAGFVGKLLLFKTTIAAGYAWLAAIAVANTVISLFYYLRVLARMYFGERGGNARILGGWSGAALAIGAVGVTGIGIFAGLVLAAF</sequence>
<feature type="transmembrane region" description="Helical" evidence="5">
    <location>
        <begin position="198"/>
        <end position="222"/>
    </location>
</feature>
<feature type="transmembrane region" description="Helical" evidence="5">
    <location>
        <begin position="320"/>
        <end position="340"/>
    </location>
</feature>
<dbReference type="Proteomes" id="UP000295493">
    <property type="component" value="Unassembled WGS sequence"/>
</dbReference>
<evidence type="ECO:0000313" key="9">
    <source>
        <dbReference type="Proteomes" id="UP000295493"/>
    </source>
</evidence>
<dbReference type="EC" id="7.1.1.-" evidence="5"/>
<evidence type="ECO:0000256" key="3">
    <source>
        <dbReference type="ARBA" id="ARBA00022989"/>
    </source>
</evidence>
<dbReference type="RefSeq" id="WP_133494301.1">
    <property type="nucleotide sequence ID" value="NZ_BMLU01000002.1"/>
</dbReference>
<dbReference type="InterPro" id="IPR010096">
    <property type="entry name" value="NADH-Q_OxRdtase_suN/2"/>
</dbReference>
<dbReference type="OrthoDB" id="9811718at2"/>
<keyword evidence="5" id="KW-0520">NAD</keyword>
<feature type="transmembrane region" description="Helical" evidence="5">
    <location>
        <begin position="292"/>
        <end position="314"/>
    </location>
</feature>
<evidence type="ECO:0000256" key="6">
    <source>
        <dbReference type="RuleBase" id="RU000320"/>
    </source>
</evidence>
<evidence type="ECO:0000256" key="4">
    <source>
        <dbReference type="ARBA" id="ARBA00023136"/>
    </source>
</evidence>
<keyword evidence="9" id="KW-1185">Reference proteome</keyword>
<accession>A0A4R6FWI7</accession>
<gene>
    <name evidence="5" type="primary">nuoN</name>
    <name evidence="8" type="ORF">EV664_10250</name>
</gene>
<comment type="caution">
    <text evidence="8">The sequence shown here is derived from an EMBL/GenBank/DDBJ whole genome shotgun (WGS) entry which is preliminary data.</text>
</comment>
<dbReference type="AlphaFoldDB" id="A0A4R6FWI7"/>
<dbReference type="NCBIfam" id="TIGR01770">
    <property type="entry name" value="NDH_I_N"/>
    <property type="match status" value="1"/>
</dbReference>
<evidence type="ECO:0000256" key="5">
    <source>
        <dbReference type="HAMAP-Rule" id="MF_00445"/>
    </source>
</evidence>
<comment type="function">
    <text evidence="5">NDH-1 shuttles electrons from NADH, via FMN and iron-sulfur (Fe-S) centers, to quinones in the respiratory chain. The immediate electron acceptor for the enzyme in this species is believed to be ubiquinone. Couples the redox reaction to proton translocation (for every two electrons transferred, four hydrogen ions are translocated across the cytoplasmic membrane), and thus conserves the redox energy in a proton gradient.</text>
</comment>
<proteinExistence type="inferred from homology"/>
<comment type="subunit">
    <text evidence="5">NDH-1 is composed of 14 different subunits. Subunits NuoA, H, J, K, L, M, N constitute the membrane sector of the complex.</text>
</comment>
<comment type="catalytic activity">
    <reaction evidence="5">
        <text>a quinone + NADH + 5 H(+)(in) = a quinol + NAD(+) + 4 H(+)(out)</text>
        <dbReference type="Rhea" id="RHEA:57888"/>
        <dbReference type="ChEBI" id="CHEBI:15378"/>
        <dbReference type="ChEBI" id="CHEBI:24646"/>
        <dbReference type="ChEBI" id="CHEBI:57540"/>
        <dbReference type="ChEBI" id="CHEBI:57945"/>
        <dbReference type="ChEBI" id="CHEBI:132124"/>
    </reaction>
</comment>
<dbReference type="GO" id="GO:0050136">
    <property type="term" value="F:NADH dehydrogenase (quinone) (non-electrogenic) activity"/>
    <property type="evidence" value="ECO:0007669"/>
    <property type="project" value="UniProtKB-UniRule"/>
</dbReference>
<organism evidence="8 9">
    <name type="scientific">Stakelama pacifica</name>
    <dbReference type="NCBI Taxonomy" id="517720"/>
    <lineage>
        <taxon>Bacteria</taxon>
        <taxon>Pseudomonadati</taxon>
        <taxon>Pseudomonadota</taxon>
        <taxon>Alphaproteobacteria</taxon>
        <taxon>Sphingomonadales</taxon>
        <taxon>Sphingomonadaceae</taxon>
        <taxon>Stakelama</taxon>
    </lineage>
</organism>
<dbReference type="HAMAP" id="MF_00445">
    <property type="entry name" value="NDH1_NuoN_1"/>
    <property type="match status" value="1"/>
</dbReference>
<reference evidence="8 9" key="1">
    <citation type="submission" date="2019-03" db="EMBL/GenBank/DDBJ databases">
        <title>Genomic Encyclopedia of Type Strains, Phase IV (KMG-IV): sequencing the most valuable type-strain genomes for metagenomic binning, comparative biology and taxonomic classification.</title>
        <authorList>
            <person name="Goeker M."/>
        </authorList>
    </citation>
    <scope>NUCLEOTIDE SEQUENCE [LARGE SCALE GENOMIC DNA]</scope>
    <source>
        <strain evidence="8 9">DSM 25059</strain>
    </source>
</reference>
<feature type="transmembrane region" description="Helical" evidence="5">
    <location>
        <begin position="156"/>
        <end position="178"/>
    </location>
</feature>
<keyword evidence="5" id="KW-0874">Quinone</keyword>
<feature type="transmembrane region" description="Helical" evidence="5">
    <location>
        <begin position="234"/>
        <end position="255"/>
    </location>
</feature>
<feature type="transmembrane region" description="Helical" evidence="5">
    <location>
        <begin position="125"/>
        <end position="144"/>
    </location>
</feature>
<feature type="transmembrane region" description="Helical" evidence="5">
    <location>
        <begin position="267"/>
        <end position="285"/>
    </location>
</feature>
<dbReference type="GO" id="GO:0005886">
    <property type="term" value="C:plasma membrane"/>
    <property type="evidence" value="ECO:0007669"/>
    <property type="project" value="UniProtKB-SubCell"/>
</dbReference>
<dbReference type="Pfam" id="PF00361">
    <property type="entry name" value="Proton_antipo_M"/>
    <property type="match status" value="1"/>
</dbReference>
<dbReference type="PANTHER" id="PTHR22773">
    <property type="entry name" value="NADH DEHYDROGENASE"/>
    <property type="match status" value="1"/>
</dbReference>
<evidence type="ECO:0000256" key="1">
    <source>
        <dbReference type="ARBA" id="ARBA00004127"/>
    </source>
</evidence>
<protein>
    <recommendedName>
        <fullName evidence="5">NADH-quinone oxidoreductase subunit N</fullName>
        <ecNumber evidence="5">7.1.1.-</ecNumber>
    </recommendedName>
    <alternativeName>
        <fullName evidence="5">NADH dehydrogenase I subunit N</fullName>
    </alternativeName>
    <alternativeName>
        <fullName evidence="5">NDH-1 subunit N</fullName>
    </alternativeName>
</protein>
<dbReference type="InterPro" id="IPR001750">
    <property type="entry name" value="ND/Mrp_TM"/>
</dbReference>
<keyword evidence="5" id="KW-0830">Ubiquinone</keyword>
<keyword evidence="5" id="KW-1278">Translocase</keyword>
<keyword evidence="3 5" id="KW-1133">Transmembrane helix</keyword>
<feature type="transmembrane region" description="Helical" evidence="5">
    <location>
        <begin position="436"/>
        <end position="461"/>
    </location>
</feature>
<feature type="transmembrane region" description="Helical" evidence="5">
    <location>
        <begin position="73"/>
        <end position="95"/>
    </location>
</feature>
<feature type="transmembrane region" description="Helical" evidence="5">
    <location>
        <begin position="6"/>
        <end position="26"/>
    </location>
</feature>
<dbReference type="GO" id="GO:0012505">
    <property type="term" value="C:endomembrane system"/>
    <property type="evidence" value="ECO:0007669"/>
    <property type="project" value="UniProtKB-SubCell"/>
</dbReference>
<evidence type="ECO:0000313" key="8">
    <source>
        <dbReference type="EMBL" id="TDN85345.1"/>
    </source>
</evidence>